<dbReference type="GO" id="GO:0003677">
    <property type="term" value="F:DNA binding"/>
    <property type="evidence" value="ECO:0007669"/>
    <property type="project" value="UniProtKB-KW"/>
</dbReference>
<dbReference type="KEGG" id="suam:BOO69_20370"/>
<dbReference type="Gene3D" id="1.10.10.10">
    <property type="entry name" value="Winged helix-like DNA-binding domain superfamily/Winged helix DNA-binding domain"/>
    <property type="match status" value="1"/>
</dbReference>
<accession>A0A1J0WP02</accession>
<evidence type="ECO:0000313" key="6">
    <source>
        <dbReference type="Proteomes" id="UP000181897"/>
    </source>
</evidence>
<dbReference type="InterPro" id="IPR011711">
    <property type="entry name" value="GntR_C"/>
</dbReference>
<keyword evidence="6" id="KW-1185">Reference proteome</keyword>
<evidence type="ECO:0000256" key="2">
    <source>
        <dbReference type="ARBA" id="ARBA00023125"/>
    </source>
</evidence>
<dbReference type="InterPro" id="IPR008920">
    <property type="entry name" value="TF_FadR/GntR_C"/>
</dbReference>
<dbReference type="PRINTS" id="PR00035">
    <property type="entry name" value="HTHGNTR"/>
</dbReference>
<dbReference type="CDD" id="cd07377">
    <property type="entry name" value="WHTH_GntR"/>
    <property type="match status" value="1"/>
</dbReference>
<dbReference type="Pfam" id="PF07729">
    <property type="entry name" value="FCD"/>
    <property type="match status" value="1"/>
</dbReference>
<dbReference type="Proteomes" id="UP000181897">
    <property type="component" value="Plasmid unnamed4"/>
</dbReference>
<dbReference type="PANTHER" id="PTHR43537">
    <property type="entry name" value="TRANSCRIPTIONAL REGULATOR, GNTR FAMILY"/>
    <property type="match status" value="1"/>
</dbReference>
<keyword evidence="2" id="KW-0238">DNA-binding</keyword>
<dbReference type="Gene3D" id="1.20.120.530">
    <property type="entry name" value="GntR ligand-binding domain-like"/>
    <property type="match status" value="1"/>
</dbReference>
<dbReference type="InterPro" id="IPR000524">
    <property type="entry name" value="Tscrpt_reg_HTH_GntR"/>
</dbReference>
<evidence type="ECO:0000313" key="5">
    <source>
        <dbReference type="EMBL" id="APE45918.1"/>
    </source>
</evidence>
<evidence type="ECO:0000256" key="3">
    <source>
        <dbReference type="ARBA" id="ARBA00023163"/>
    </source>
</evidence>
<dbReference type="EMBL" id="CP018080">
    <property type="protein sequence ID" value="APE45918.1"/>
    <property type="molecule type" value="Genomic_DNA"/>
</dbReference>
<dbReference type="SMART" id="SM00345">
    <property type="entry name" value="HTH_GNTR"/>
    <property type="match status" value="1"/>
</dbReference>
<proteinExistence type="predicted"/>
<evidence type="ECO:0000256" key="1">
    <source>
        <dbReference type="ARBA" id="ARBA00023015"/>
    </source>
</evidence>
<gene>
    <name evidence="5" type="ORF">BOO69_20370</name>
</gene>
<dbReference type="OrthoDB" id="7620579at2"/>
<reference evidence="5 6" key="1">
    <citation type="submission" date="2016-11" db="EMBL/GenBank/DDBJ databases">
        <title>Complete genome sequence of Sulfitobacter sp. AM1-D1, a toxic bacteria associated with marine dinoflagellate Alexandrium minutum in East China Sea.</title>
        <authorList>
            <person name="Yang Q."/>
            <person name="Zhang X."/>
            <person name="Tian X."/>
        </authorList>
    </citation>
    <scope>NUCLEOTIDE SEQUENCE [LARGE SCALE GENOMIC DNA]</scope>
    <source>
        <strain evidence="5 6">AM1-D1</strain>
        <plasmid evidence="5 6">unnamed4</plasmid>
    </source>
</reference>
<organism evidence="5 6">
    <name type="scientific">Sulfitobacter alexandrii</name>
    <dbReference type="NCBI Taxonomy" id="1917485"/>
    <lineage>
        <taxon>Bacteria</taxon>
        <taxon>Pseudomonadati</taxon>
        <taxon>Pseudomonadota</taxon>
        <taxon>Alphaproteobacteria</taxon>
        <taxon>Rhodobacterales</taxon>
        <taxon>Roseobacteraceae</taxon>
        <taxon>Sulfitobacter</taxon>
    </lineage>
</organism>
<dbReference type="SUPFAM" id="SSF46785">
    <property type="entry name" value="Winged helix' DNA-binding domain"/>
    <property type="match status" value="1"/>
</dbReference>
<keyword evidence="5" id="KW-0614">Plasmid</keyword>
<sequence length="215" mass="23542">MVETVQTLGDTTFQRMKAMILDGTLEPGTLLREKKFADQLGVSRTPVREAIGQLISEGLATRANGSTPVVSRVSLSEIMEILHARSLLECETAKKAALSIRSAETLLPIRSRIAGFIEGPRPDSRAHSDLDSHLHLEIARLAGSKLLCELIEGLKNKTRMFDQGSIPDRLLPGCHEHLAIIDAITGQDPEEAAAAMKLHLTNVRESIISRINHPF</sequence>
<evidence type="ECO:0000259" key="4">
    <source>
        <dbReference type="PROSITE" id="PS50949"/>
    </source>
</evidence>
<dbReference type="SUPFAM" id="SSF48008">
    <property type="entry name" value="GntR ligand-binding domain-like"/>
    <property type="match status" value="1"/>
</dbReference>
<dbReference type="PROSITE" id="PS50949">
    <property type="entry name" value="HTH_GNTR"/>
    <property type="match status" value="1"/>
</dbReference>
<keyword evidence="1" id="KW-0805">Transcription regulation</keyword>
<dbReference type="PANTHER" id="PTHR43537:SF45">
    <property type="entry name" value="GNTR FAMILY REGULATORY PROTEIN"/>
    <property type="match status" value="1"/>
</dbReference>
<dbReference type="Pfam" id="PF00392">
    <property type="entry name" value="GntR"/>
    <property type="match status" value="1"/>
</dbReference>
<dbReference type="InterPro" id="IPR036390">
    <property type="entry name" value="WH_DNA-bd_sf"/>
</dbReference>
<dbReference type="AlphaFoldDB" id="A0A1J0WP02"/>
<feature type="domain" description="HTH gntR-type" evidence="4">
    <location>
        <begin position="6"/>
        <end position="73"/>
    </location>
</feature>
<dbReference type="SMART" id="SM00895">
    <property type="entry name" value="FCD"/>
    <property type="match status" value="1"/>
</dbReference>
<geneLocation type="plasmid" evidence="5 6">
    <name>unnamed4</name>
</geneLocation>
<protein>
    <submittedName>
        <fullName evidence="5">GntR family transcriptional regulator</fullName>
    </submittedName>
</protein>
<keyword evidence="3" id="KW-0804">Transcription</keyword>
<dbReference type="GO" id="GO:0003700">
    <property type="term" value="F:DNA-binding transcription factor activity"/>
    <property type="evidence" value="ECO:0007669"/>
    <property type="project" value="InterPro"/>
</dbReference>
<name>A0A1J0WP02_9RHOB</name>
<dbReference type="InterPro" id="IPR036388">
    <property type="entry name" value="WH-like_DNA-bd_sf"/>
</dbReference>